<name>U5QLR6_GLOK1</name>
<dbReference type="PANTHER" id="PTHR23221:SF7">
    <property type="entry name" value="PHOSPHATIDYLINOSITOL-GLYCAN-SPECIFIC PHOSPHOLIPASE D"/>
    <property type="match status" value="1"/>
</dbReference>
<keyword evidence="3" id="KW-0378">Hydrolase</keyword>
<dbReference type="STRING" id="1183438.GKIL_2318"/>
<dbReference type="KEGG" id="glj:GKIL_2318"/>
<organism evidence="5 6">
    <name type="scientific">Gloeobacter kilaueensis (strain ATCC BAA-2537 / CCAP 1431/1 / ULC 316 / JS1)</name>
    <dbReference type="NCBI Taxonomy" id="1183438"/>
    <lineage>
        <taxon>Bacteria</taxon>
        <taxon>Bacillati</taxon>
        <taxon>Cyanobacteriota</taxon>
        <taxon>Cyanophyceae</taxon>
        <taxon>Gloeobacterales</taxon>
        <taxon>Gloeobacteraceae</taxon>
        <taxon>Gloeobacter</taxon>
    </lineage>
</organism>
<dbReference type="Proteomes" id="UP000017396">
    <property type="component" value="Chromosome"/>
</dbReference>
<evidence type="ECO:0000256" key="3">
    <source>
        <dbReference type="ARBA" id="ARBA00022801"/>
    </source>
</evidence>
<keyword evidence="2" id="KW-0677">Repeat</keyword>
<dbReference type="PATRIC" id="fig|1183438.3.peg.2278"/>
<keyword evidence="1" id="KW-0732">Signal</keyword>
<dbReference type="SUPFAM" id="SSF69318">
    <property type="entry name" value="Integrin alpha N-terminal domain"/>
    <property type="match status" value="2"/>
</dbReference>
<gene>
    <name evidence="5" type="ORF">GKIL_2318</name>
</gene>
<dbReference type="PANTHER" id="PTHR23221">
    <property type="entry name" value="GLYCOSYLPHOSPHATIDYLINOSITOL PHOSPHOLIPASE D"/>
    <property type="match status" value="1"/>
</dbReference>
<evidence type="ECO:0000256" key="4">
    <source>
        <dbReference type="ARBA" id="ARBA00023180"/>
    </source>
</evidence>
<keyword evidence="4" id="KW-0325">Glycoprotein</keyword>
<dbReference type="GO" id="GO:0016787">
    <property type="term" value="F:hydrolase activity"/>
    <property type="evidence" value="ECO:0007669"/>
    <property type="project" value="UniProtKB-KW"/>
</dbReference>
<proteinExistence type="predicted"/>
<evidence type="ECO:0000256" key="1">
    <source>
        <dbReference type="ARBA" id="ARBA00022729"/>
    </source>
</evidence>
<dbReference type="InterPro" id="IPR028994">
    <property type="entry name" value="Integrin_alpha_N"/>
</dbReference>
<evidence type="ECO:0000256" key="2">
    <source>
        <dbReference type="ARBA" id="ARBA00022737"/>
    </source>
</evidence>
<dbReference type="Gene3D" id="2.130.10.130">
    <property type="entry name" value="Integrin alpha, N-terminal"/>
    <property type="match status" value="4"/>
</dbReference>
<dbReference type="eggNOG" id="COG2931">
    <property type="taxonomic scope" value="Bacteria"/>
</dbReference>
<dbReference type="RefSeq" id="WP_023173730.1">
    <property type="nucleotide sequence ID" value="NC_022600.1"/>
</dbReference>
<reference evidence="5 6" key="1">
    <citation type="journal article" date="2013" name="PLoS ONE">
        <title>Cultivation and Complete Genome Sequencing of Gloeobacter kilaueensis sp. nov., from a Lava Cave in Kilauea Caldera, Hawai'i.</title>
        <authorList>
            <person name="Saw J.H."/>
            <person name="Schatz M."/>
            <person name="Brown M.V."/>
            <person name="Kunkel D.D."/>
            <person name="Foster J.S."/>
            <person name="Shick H."/>
            <person name="Christensen S."/>
            <person name="Hou S."/>
            <person name="Wan X."/>
            <person name="Donachie S.P."/>
        </authorList>
    </citation>
    <scope>NUCLEOTIDE SEQUENCE [LARGE SCALE GENOMIC DNA]</scope>
    <source>
        <strain evidence="6">JS</strain>
    </source>
</reference>
<keyword evidence="6" id="KW-1185">Reference proteome</keyword>
<dbReference type="HOGENOM" id="CLU_016303_1_0_3"/>
<dbReference type="PROSITE" id="PS51470">
    <property type="entry name" value="FG_GAP"/>
    <property type="match status" value="7"/>
</dbReference>
<protein>
    <submittedName>
        <fullName evidence="5">FG-GAP repeat-containing protein</fullName>
    </submittedName>
</protein>
<dbReference type="OrthoDB" id="462884at2"/>
<dbReference type="InterPro" id="IPR013517">
    <property type="entry name" value="FG-GAP"/>
</dbReference>
<dbReference type="AlphaFoldDB" id="U5QLR6"/>
<dbReference type="InterPro" id="IPR013519">
    <property type="entry name" value="Int_alpha_beta-p"/>
</dbReference>
<sequence length="569" mass="57282">MFLRHGLPGKRYAAATSLYHTRGWLSVSLSVCWLLSTAVLPPVARALPVEDEVAVPIRGAGFVINGSNVYDSSGLSVSGAGDVNGDGLPDVIVGASGASPNGQAAAGRSYVVFGKRNGQPVDLTAIDSGSSPDGFVINGSQAGDQSGRSVSGAGDVNGDGLADVIVGAPSADLNGQTSVGRSYVIFGKRNLKPVQLSAIESGSSLDGFVIDGSNVNDEAGRSVSGAGDVNGDGLADVIVAAPYASPNSQFEAGRSYVVFGKRNLKPVELSAIESGSSLDGFVIDGSNVNDEAGRSVSSVGDVNGDGLADLIVGAFRASPNGQTYAGSSYVVFGKRNRKAVELSVIESGSSPDGFVINGSQADDFSGYSVSGAGDVNGDGLADLIVGAEGADPEETGRSYVVFGKRNTQPVELSAIESGTSRGGFVINGSQSFDRSGRSVSGAGDVNGDGLADVIVGALYADPNGQPNAGRSYVIFGKRNLKPVELSAIESGSSLDGFVIDGSQAGDEASVVSGAGDVNGDGLADLIVGAPFADPNGQTYAGSSYVVFGKRNLKPVELAQLEKTGSSPSP</sequence>
<evidence type="ECO:0000313" key="5">
    <source>
        <dbReference type="EMBL" id="AGY58564.1"/>
    </source>
</evidence>
<dbReference type="SMART" id="SM00191">
    <property type="entry name" value="Int_alpha"/>
    <property type="match status" value="7"/>
</dbReference>
<dbReference type="EMBL" id="CP003587">
    <property type="protein sequence ID" value="AGY58564.1"/>
    <property type="molecule type" value="Genomic_DNA"/>
</dbReference>
<evidence type="ECO:0000313" key="6">
    <source>
        <dbReference type="Proteomes" id="UP000017396"/>
    </source>
</evidence>
<accession>U5QLR6</accession>
<dbReference type="Pfam" id="PF01839">
    <property type="entry name" value="FG-GAP"/>
    <property type="match status" value="7"/>
</dbReference>